<dbReference type="EMBL" id="BAAAZK010000007">
    <property type="protein sequence ID" value="GAA4180015.1"/>
    <property type="molecule type" value="Genomic_DNA"/>
</dbReference>
<dbReference type="Proteomes" id="UP001500167">
    <property type="component" value="Unassembled WGS sequence"/>
</dbReference>
<organism evidence="1 2">
    <name type="scientific">Sphingobacterium ginsenosidimutans</name>
    <dbReference type="NCBI Taxonomy" id="687845"/>
    <lineage>
        <taxon>Bacteria</taxon>
        <taxon>Pseudomonadati</taxon>
        <taxon>Bacteroidota</taxon>
        <taxon>Sphingobacteriia</taxon>
        <taxon>Sphingobacteriales</taxon>
        <taxon>Sphingobacteriaceae</taxon>
        <taxon>Sphingobacterium</taxon>
    </lineage>
</organism>
<dbReference type="Gene3D" id="1.25.40.290">
    <property type="entry name" value="ARM repeat domains"/>
    <property type="match status" value="1"/>
</dbReference>
<reference evidence="2" key="1">
    <citation type="journal article" date="2019" name="Int. J. Syst. Evol. Microbiol.">
        <title>The Global Catalogue of Microorganisms (GCM) 10K type strain sequencing project: providing services to taxonomists for standard genome sequencing and annotation.</title>
        <authorList>
            <consortium name="The Broad Institute Genomics Platform"/>
            <consortium name="The Broad Institute Genome Sequencing Center for Infectious Disease"/>
            <person name="Wu L."/>
            <person name="Ma J."/>
        </authorList>
    </citation>
    <scope>NUCLEOTIDE SEQUENCE [LARGE SCALE GENOMIC DNA]</scope>
    <source>
        <strain evidence="2">JCM 16722</strain>
    </source>
</reference>
<accession>A0ABP8A8Y5</accession>
<evidence type="ECO:0000313" key="1">
    <source>
        <dbReference type="EMBL" id="GAA4180015.1"/>
    </source>
</evidence>
<protein>
    <submittedName>
        <fullName evidence="1">HEAT repeat domain-containing protein</fullName>
    </submittedName>
</protein>
<dbReference type="InterPro" id="IPR016024">
    <property type="entry name" value="ARM-type_fold"/>
</dbReference>
<keyword evidence="2" id="KW-1185">Reference proteome</keyword>
<name>A0ABP8A8Y5_9SPHI</name>
<gene>
    <name evidence="1" type="ORF">GCM10022218_33460</name>
</gene>
<proteinExistence type="predicted"/>
<comment type="caution">
    <text evidence="1">The sequence shown here is derived from an EMBL/GenBank/DDBJ whole genome shotgun (WGS) entry which is preliminary data.</text>
</comment>
<sequence length="314" mass="35888">MLTFLAHSDNFMRYCTYGLTFESLQRLGINMKNRQEDMPVLNKNSAKKLSKPKRTGARKTSEIPVSILEQLNKGEIETANLVEWLAVDQPVLLNHLLTQHDRTAYLKPILKRINQLKKQTVNSINEAIGTGLLEQITQQNDAVFLQTISLHPADLVRCWAAYTVGKNKDLSTSETLNRIQQFAADQHFGVREISWLAVREKISSNLQESIYILTEWTNNVDENIRRFASEAIRPRGVWSAHIDALKQNPAIALSILEALKSDPSRYVQNSVANWLNDAAKTCPLFVKELCTRWERESKSKETIYIVKRAIRNLS</sequence>
<dbReference type="SUPFAM" id="SSF48371">
    <property type="entry name" value="ARM repeat"/>
    <property type="match status" value="1"/>
</dbReference>
<evidence type="ECO:0000313" key="2">
    <source>
        <dbReference type="Proteomes" id="UP001500167"/>
    </source>
</evidence>